<accession>A0A4U0XSE8</accession>
<keyword evidence="2" id="KW-0472">Membrane</keyword>
<evidence type="ECO:0000313" key="3">
    <source>
        <dbReference type="EMBL" id="TKA77855.1"/>
    </source>
</evidence>
<dbReference type="OrthoDB" id="2603at2759"/>
<dbReference type="EMBL" id="NAJQ01000127">
    <property type="protein sequence ID" value="TKA77855.1"/>
    <property type="molecule type" value="Genomic_DNA"/>
</dbReference>
<dbReference type="AlphaFoldDB" id="A0A4U0XSE8"/>
<name>A0A4U0XSE8_9PEZI</name>
<reference evidence="3 4" key="1">
    <citation type="submission" date="2017-03" db="EMBL/GenBank/DDBJ databases">
        <title>Genomes of endolithic fungi from Antarctica.</title>
        <authorList>
            <person name="Coleine C."/>
            <person name="Masonjones S."/>
            <person name="Stajich J.E."/>
        </authorList>
    </citation>
    <scope>NUCLEOTIDE SEQUENCE [LARGE SCALE GENOMIC DNA]</scope>
    <source>
        <strain evidence="3 4">CCFEE 5184</strain>
    </source>
</reference>
<dbReference type="STRING" id="329884.A0A4U0XSE8"/>
<feature type="transmembrane region" description="Helical" evidence="2">
    <location>
        <begin position="403"/>
        <end position="421"/>
    </location>
</feature>
<protein>
    <recommendedName>
        <fullName evidence="5">Integral membrane protein</fullName>
    </recommendedName>
</protein>
<feature type="region of interest" description="Disordered" evidence="1">
    <location>
        <begin position="1"/>
        <end position="72"/>
    </location>
</feature>
<evidence type="ECO:0000313" key="4">
    <source>
        <dbReference type="Proteomes" id="UP000309340"/>
    </source>
</evidence>
<keyword evidence="2" id="KW-0812">Transmembrane</keyword>
<comment type="caution">
    <text evidence="3">The sequence shown here is derived from an EMBL/GenBank/DDBJ whole genome shotgun (WGS) entry which is preliminary data.</text>
</comment>
<feature type="region of interest" description="Disordered" evidence="1">
    <location>
        <begin position="96"/>
        <end position="116"/>
    </location>
</feature>
<feature type="transmembrane region" description="Helical" evidence="2">
    <location>
        <begin position="135"/>
        <end position="161"/>
    </location>
</feature>
<evidence type="ECO:0000256" key="2">
    <source>
        <dbReference type="SAM" id="Phobius"/>
    </source>
</evidence>
<keyword evidence="2" id="KW-1133">Transmembrane helix</keyword>
<gene>
    <name evidence="3" type="ORF">B0A55_05149</name>
</gene>
<organism evidence="3 4">
    <name type="scientific">Friedmanniomyces simplex</name>
    <dbReference type="NCBI Taxonomy" id="329884"/>
    <lineage>
        <taxon>Eukaryota</taxon>
        <taxon>Fungi</taxon>
        <taxon>Dikarya</taxon>
        <taxon>Ascomycota</taxon>
        <taxon>Pezizomycotina</taxon>
        <taxon>Dothideomycetes</taxon>
        <taxon>Dothideomycetidae</taxon>
        <taxon>Mycosphaerellales</taxon>
        <taxon>Teratosphaeriaceae</taxon>
        <taxon>Friedmanniomyces</taxon>
    </lineage>
</organism>
<feature type="transmembrane region" description="Helical" evidence="2">
    <location>
        <begin position="329"/>
        <end position="351"/>
    </location>
</feature>
<sequence>MGRSTAFHPEREPLRDNPSLHLAHDTIRGPFSFLNPTQAHYHHHQSTSKPAASSLDDSEDAERPAAEVTGDNAETAGVAYKWTSRNNRKGRHALVVNSGQNGGDSKFATRPPTNSPREVVKTMGKMFTYYPVWDVSWLVAYVFTWGSVVWVINAFFSLLPVTNPKTTFSGETLYGGGITAFIGATIFEIGSVLLMLEAINENRAGCFGWALEQVYEGHIEQGVNRISPSHDCTHHHANKGNLVGKSANADSLATSEKSATASAGGTPPGARSWIWWPSRHELTTHYLHDLGFLACSAQMFGASVFWISGFTALPGIYNVIENHVPVLNGVYWVPQVVGGSGFIVSGTLFMIETQKRWYQPAFGELGWHIGLWNLIGGIGFTLCPIFGFGTANWRVLQASCSTFWGSWAFLIGSLVQLYESVSKHPVEKMKDS</sequence>
<feature type="transmembrane region" description="Helical" evidence="2">
    <location>
        <begin position="173"/>
        <end position="196"/>
    </location>
</feature>
<dbReference type="Proteomes" id="UP000309340">
    <property type="component" value="Unassembled WGS sequence"/>
</dbReference>
<feature type="transmembrane region" description="Helical" evidence="2">
    <location>
        <begin position="371"/>
        <end position="391"/>
    </location>
</feature>
<proteinExistence type="predicted"/>
<feature type="transmembrane region" description="Helical" evidence="2">
    <location>
        <begin position="290"/>
        <end position="317"/>
    </location>
</feature>
<evidence type="ECO:0000256" key="1">
    <source>
        <dbReference type="SAM" id="MobiDB-lite"/>
    </source>
</evidence>
<keyword evidence="4" id="KW-1185">Reference proteome</keyword>
<evidence type="ECO:0008006" key="5">
    <source>
        <dbReference type="Google" id="ProtNLM"/>
    </source>
</evidence>